<sequence length="58" mass="6233">MRASMTTPPRLGNTEPEPPDHRCARCGVLDLTDRARAAGLGLFCSARHCAARDLGLAR</sequence>
<protein>
    <submittedName>
        <fullName evidence="2">Uncharacterized protein</fullName>
    </submittedName>
</protein>
<evidence type="ECO:0000313" key="2">
    <source>
        <dbReference type="EMBL" id="MEX0426893.1"/>
    </source>
</evidence>
<feature type="region of interest" description="Disordered" evidence="1">
    <location>
        <begin position="1"/>
        <end position="20"/>
    </location>
</feature>
<proteinExistence type="predicted"/>
<reference evidence="2 3" key="1">
    <citation type="submission" date="2024-07" db="EMBL/GenBank/DDBJ databases">
        <authorList>
            <person name="Lee S."/>
            <person name="Kang M."/>
        </authorList>
    </citation>
    <scope>NUCLEOTIDE SEQUENCE [LARGE SCALE GENOMIC DNA]</scope>
    <source>
        <strain evidence="2 3">DS6</strain>
    </source>
</reference>
<dbReference type="EMBL" id="JBFPJR010000005">
    <property type="protein sequence ID" value="MEX0426893.1"/>
    <property type="molecule type" value="Genomic_DNA"/>
</dbReference>
<comment type="caution">
    <text evidence="2">The sequence shown here is derived from an EMBL/GenBank/DDBJ whole genome shotgun (WGS) entry which is preliminary data.</text>
</comment>
<gene>
    <name evidence="2" type="ORF">AB3X52_04605</name>
</gene>
<organism evidence="2 3">
    <name type="scientific">Nocardioides eburneus</name>
    <dbReference type="NCBI Taxonomy" id="3231482"/>
    <lineage>
        <taxon>Bacteria</taxon>
        <taxon>Bacillati</taxon>
        <taxon>Actinomycetota</taxon>
        <taxon>Actinomycetes</taxon>
        <taxon>Propionibacteriales</taxon>
        <taxon>Nocardioidaceae</taxon>
        <taxon>Nocardioides</taxon>
    </lineage>
</organism>
<dbReference type="Proteomes" id="UP001556631">
    <property type="component" value="Unassembled WGS sequence"/>
</dbReference>
<keyword evidence="3" id="KW-1185">Reference proteome</keyword>
<evidence type="ECO:0000256" key="1">
    <source>
        <dbReference type="SAM" id="MobiDB-lite"/>
    </source>
</evidence>
<accession>A0ABV3SVC7</accession>
<dbReference type="RefSeq" id="WP_367991745.1">
    <property type="nucleotide sequence ID" value="NZ_JBFPJR010000005.1"/>
</dbReference>
<name>A0ABV3SVC7_9ACTN</name>
<evidence type="ECO:0000313" key="3">
    <source>
        <dbReference type="Proteomes" id="UP001556631"/>
    </source>
</evidence>